<dbReference type="Pfam" id="PF00126">
    <property type="entry name" value="HTH_1"/>
    <property type="match status" value="1"/>
</dbReference>
<dbReference type="InterPro" id="IPR036388">
    <property type="entry name" value="WH-like_DNA-bd_sf"/>
</dbReference>
<dbReference type="GO" id="GO:0000976">
    <property type="term" value="F:transcription cis-regulatory region binding"/>
    <property type="evidence" value="ECO:0007669"/>
    <property type="project" value="TreeGrafter"/>
</dbReference>
<dbReference type="GO" id="GO:0003700">
    <property type="term" value="F:DNA-binding transcription factor activity"/>
    <property type="evidence" value="ECO:0007669"/>
    <property type="project" value="InterPro"/>
</dbReference>
<protein>
    <submittedName>
        <fullName evidence="6">LysR family transcriptional regulator</fullName>
    </submittedName>
</protein>
<organism evidence="6 7">
    <name type="scientific">Sagittula salina</name>
    <dbReference type="NCBI Taxonomy" id="2820268"/>
    <lineage>
        <taxon>Bacteria</taxon>
        <taxon>Pseudomonadati</taxon>
        <taxon>Pseudomonadota</taxon>
        <taxon>Alphaproteobacteria</taxon>
        <taxon>Rhodobacterales</taxon>
        <taxon>Roseobacteraceae</taxon>
        <taxon>Sagittula</taxon>
    </lineage>
</organism>
<gene>
    <name evidence="6" type="ORF">J5474_21040</name>
</gene>
<dbReference type="Proteomes" id="UP000675940">
    <property type="component" value="Unassembled WGS sequence"/>
</dbReference>
<dbReference type="FunFam" id="1.10.10.10:FF:000001">
    <property type="entry name" value="LysR family transcriptional regulator"/>
    <property type="match status" value="1"/>
</dbReference>
<proteinExistence type="inferred from homology"/>
<evidence type="ECO:0000313" key="7">
    <source>
        <dbReference type="Proteomes" id="UP000675940"/>
    </source>
</evidence>
<dbReference type="AlphaFoldDB" id="A0A940S3C7"/>
<sequence>MQLDHLEDFLALARELNFSRAAQGRNMTQPAFSRRIAALEAALNARLVTRSTRQVALTPAGEALRPRAERILREAAETRQEVAAIAGRAGSAMTLACTHALSYIFVPRWLMQVAEPAELGALNMVSDTQARCMELMQGGTVQFLVSHGGETGAPPLPERHFPARRIGVDRLVPLCAPGPDGGPRWPLHDGPPAPLIAYGEASGLHRILEDHWTARPRPEVTPVMHSVLAATNLEMAKAGLGIAWLPHALAQADVARGRLVHAGTSADDVPLRVLIHRPRARLSPHCEAFWEKVSALSD</sequence>
<evidence type="ECO:0000256" key="4">
    <source>
        <dbReference type="ARBA" id="ARBA00023163"/>
    </source>
</evidence>
<dbReference type="PANTHER" id="PTHR30126:SF2">
    <property type="entry name" value="HTH-TYPE TRANSCRIPTIONAL REGULATOR YJIE"/>
    <property type="match status" value="1"/>
</dbReference>
<comment type="similarity">
    <text evidence="1">Belongs to the LysR transcriptional regulatory family.</text>
</comment>
<comment type="caution">
    <text evidence="6">The sequence shown here is derived from an EMBL/GenBank/DDBJ whole genome shotgun (WGS) entry which is preliminary data.</text>
</comment>
<dbReference type="Gene3D" id="3.40.190.10">
    <property type="entry name" value="Periplasmic binding protein-like II"/>
    <property type="match status" value="2"/>
</dbReference>
<keyword evidence="4" id="KW-0804">Transcription</keyword>
<dbReference type="PROSITE" id="PS50931">
    <property type="entry name" value="HTH_LYSR"/>
    <property type="match status" value="1"/>
</dbReference>
<dbReference type="SUPFAM" id="SSF53850">
    <property type="entry name" value="Periplasmic binding protein-like II"/>
    <property type="match status" value="1"/>
</dbReference>
<name>A0A940S3C7_9RHOB</name>
<dbReference type="InterPro" id="IPR005119">
    <property type="entry name" value="LysR_subst-bd"/>
</dbReference>
<reference evidence="6" key="1">
    <citation type="submission" date="2021-03" db="EMBL/GenBank/DDBJ databases">
        <title>Sagittula salina sp. nov. strain M10.9X isolated from the marine waste.</title>
        <authorList>
            <person name="Satari L."/>
            <person name="Molina-Menor E."/>
            <person name="Vidal-Verdu A."/>
            <person name="Pascual J."/>
            <person name="Pereto J."/>
            <person name="Porcar M."/>
        </authorList>
    </citation>
    <scope>NUCLEOTIDE SEQUENCE</scope>
    <source>
        <strain evidence="6">M10.9X</strain>
    </source>
</reference>
<accession>A0A940S3C7</accession>
<evidence type="ECO:0000256" key="3">
    <source>
        <dbReference type="ARBA" id="ARBA00023125"/>
    </source>
</evidence>
<dbReference type="CDD" id="cd05466">
    <property type="entry name" value="PBP2_LTTR_substrate"/>
    <property type="match status" value="1"/>
</dbReference>
<evidence type="ECO:0000313" key="6">
    <source>
        <dbReference type="EMBL" id="MBP0484967.1"/>
    </source>
</evidence>
<evidence type="ECO:0000256" key="1">
    <source>
        <dbReference type="ARBA" id="ARBA00009437"/>
    </source>
</evidence>
<dbReference type="PRINTS" id="PR00039">
    <property type="entry name" value="HTHLYSR"/>
</dbReference>
<evidence type="ECO:0000259" key="5">
    <source>
        <dbReference type="PROSITE" id="PS50931"/>
    </source>
</evidence>
<keyword evidence="3" id="KW-0238">DNA-binding</keyword>
<dbReference type="PANTHER" id="PTHR30126">
    <property type="entry name" value="HTH-TYPE TRANSCRIPTIONAL REGULATOR"/>
    <property type="match status" value="1"/>
</dbReference>
<dbReference type="SUPFAM" id="SSF46785">
    <property type="entry name" value="Winged helix' DNA-binding domain"/>
    <property type="match status" value="1"/>
</dbReference>
<dbReference type="InterPro" id="IPR000847">
    <property type="entry name" value="LysR_HTH_N"/>
</dbReference>
<feature type="domain" description="HTH lysR-type" evidence="5">
    <location>
        <begin position="1"/>
        <end position="58"/>
    </location>
</feature>
<dbReference type="InterPro" id="IPR036390">
    <property type="entry name" value="WH_DNA-bd_sf"/>
</dbReference>
<dbReference type="EMBL" id="JAGISH010000019">
    <property type="protein sequence ID" value="MBP0484967.1"/>
    <property type="molecule type" value="Genomic_DNA"/>
</dbReference>
<dbReference type="Gene3D" id="1.10.10.10">
    <property type="entry name" value="Winged helix-like DNA-binding domain superfamily/Winged helix DNA-binding domain"/>
    <property type="match status" value="1"/>
</dbReference>
<dbReference type="Pfam" id="PF03466">
    <property type="entry name" value="LysR_substrate"/>
    <property type="match status" value="1"/>
</dbReference>
<keyword evidence="2" id="KW-0805">Transcription regulation</keyword>
<dbReference type="RefSeq" id="WP_209363786.1">
    <property type="nucleotide sequence ID" value="NZ_JAGISH010000019.1"/>
</dbReference>
<keyword evidence="7" id="KW-1185">Reference proteome</keyword>
<evidence type="ECO:0000256" key="2">
    <source>
        <dbReference type="ARBA" id="ARBA00023015"/>
    </source>
</evidence>